<name>A0A2G9S6B8_AQUCT</name>
<dbReference type="InterPro" id="IPR001834">
    <property type="entry name" value="CBR-like"/>
</dbReference>
<feature type="non-terminal residue" evidence="6">
    <location>
        <position position="1"/>
    </location>
</feature>
<proteinExistence type="predicted"/>
<dbReference type="SUPFAM" id="SSF52343">
    <property type="entry name" value="Ferredoxin reductase-like, C-terminal NADP-linked domain"/>
    <property type="match status" value="1"/>
</dbReference>
<evidence type="ECO:0000256" key="4">
    <source>
        <dbReference type="ARBA" id="ARBA00023002"/>
    </source>
</evidence>
<dbReference type="EMBL" id="KV925165">
    <property type="protein sequence ID" value="PIO35708.1"/>
    <property type="molecule type" value="Genomic_DNA"/>
</dbReference>
<evidence type="ECO:0000313" key="6">
    <source>
        <dbReference type="EMBL" id="PIO35708.1"/>
    </source>
</evidence>
<dbReference type="PANTHER" id="PTHR19370:SF185">
    <property type="entry name" value="NADH-CYTOCHROME B5 REDUCTASE"/>
    <property type="match status" value="1"/>
</dbReference>
<reference evidence="7" key="1">
    <citation type="journal article" date="2017" name="Nat. Commun.">
        <title>The North American bullfrog draft genome provides insight into hormonal regulation of long noncoding RNA.</title>
        <authorList>
            <person name="Hammond S.A."/>
            <person name="Warren R.L."/>
            <person name="Vandervalk B.P."/>
            <person name="Kucuk E."/>
            <person name="Khan H."/>
            <person name="Gibb E.A."/>
            <person name="Pandoh P."/>
            <person name="Kirk H."/>
            <person name="Zhao Y."/>
            <person name="Jones M."/>
            <person name="Mungall A.J."/>
            <person name="Coope R."/>
            <person name="Pleasance S."/>
            <person name="Moore R.A."/>
            <person name="Holt R.A."/>
            <person name="Round J.M."/>
            <person name="Ohora S."/>
            <person name="Walle B.V."/>
            <person name="Veldhoen N."/>
            <person name="Helbing C.C."/>
            <person name="Birol I."/>
        </authorList>
    </citation>
    <scope>NUCLEOTIDE SEQUENCE [LARGE SCALE GENOMIC DNA]</scope>
</reference>
<dbReference type="InterPro" id="IPR001433">
    <property type="entry name" value="OxRdtase_FAD/NAD-bd"/>
</dbReference>
<dbReference type="GO" id="GO:0016491">
    <property type="term" value="F:oxidoreductase activity"/>
    <property type="evidence" value="ECO:0007669"/>
    <property type="project" value="UniProtKB-KW"/>
</dbReference>
<keyword evidence="3" id="KW-0274">FAD</keyword>
<evidence type="ECO:0000256" key="1">
    <source>
        <dbReference type="ARBA" id="ARBA00001974"/>
    </source>
</evidence>
<keyword evidence="4" id="KW-0560">Oxidoreductase</keyword>
<keyword evidence="2" id="KW-0285">Flavoprotein</keyword>
<dbReference type="OrthoDB" id="432299at2759"/>
<keyword evidence="7" id="KW-1185">Reference proteome</keyword>
<dbReference type="InterPro" id="IPR039261">
    <property type="entry name" value="FNR_nucleotide-bd"/>
</dbReference>
<dbReference type="Gene3D" id="3.40.50.80">
    <property type="entry name" value="Nucleotide-binding domain of ferredoxin-NADP reductase (FNR) module"/>
    <property type="match status" value="1"/>
</dbReference>
<dbReference type="GO" id="GO:0005739">
    <property type="term" value="C:mitochondrion"/>
    <property type="evidence" value="ECO:0007669"/>
    <property type="project" value="TreeGrafter"/>
</dbReference>
<feature type="domain" description="Oxidoreductase FAD/NAD(P)-binding" evidence="5">
    <location>
        <begin position="2"/>
        <end position="82"/>
    </location>
</feature>
<comment type="cofactor">
    <cofactor evidence="1">
        <name>FAD</name>
        <dbReference type="ChEBI" id="CHEBI:57692"/>
    </cofactor>
</comment>
<organism evidence="6 7">
    <name type="scientific">Aquarana catesbeiana</name>
    <name type="common">American bullfrog</name>
    <name type="synonym">Rana catesbeiana</name>
    <dbReference type="NCBI Taxonomy" id="8400"/>
    <lineage>
        <taxon>Eukaryota</taxon>
        <taxon>Metazoa</taxon>
        <taxon>Chordata</taxon>
        <taxon>Craniata</taxon>
        <taxon>Vertebrata</taxon>
        <taxon>Euteleostomi</taxon>
        <taxon>Amphibia</taxon>
        <taxon>Batrachia</taxon>
        <taxon>Anura</taxon>
        <taxon>Neobatrachia</taxon>
        <taxon>Ranoidea</taxon>
        <taxon>Ranidae</taxon>
        <taxon>Aquarana</taxon>
    </lineage>
</organism>
<dbReference type="GO" id="GO:0071949">
    <property type="term" value="F:FAD binding"/>
    <property type="evidence" value="ECO:0007669"/>
    <property type="project" value="TreeGrafter"/>
</dbReference>
<accession>A0A2G9S6B8</accession>
<dbReference type="FunFam" id="3.40.50.80:FF:000021">
    <property type="entry name" value="Cytochrome b5 reductase 4"/>
    <property type="match status" value="1"/>
</dbReference>
<evidence type="ECO:0000256" key="3">
    <source>
        <dbReference type="ARBA" id="ARBA00022827"/>
    </source>
</evidence>
<evidence type="ECO:0000313" key="7">
    <source>
        <dbReference type="Proteomes" id="UP000228934"/>
    </source>
</evidence>
<evidence type="ECO:0000256" key="2">
    <source>
        <dbReference type="ARBA" id="ARBA00022630"/>
    </source>
</evidence>
<dbReference type="Pfam" id="PF00175">
    <property type="entry name" value="NAD_binding_1"/>
    <property type="match status" value="1"/>
</dbReference>
<protein>
    <recommendedName>
        <fullName evidence="5">Oxidoreductase FAD/NAD(P)-binding domain-containing protein</fullName>
    </recommendedName>
</protein>
<evidence type="ECO:0000259" key="5">
    <source>
        <dbReference type="Pfam" id="PF00175"/>
    </source>
</evidence>
<dbReference type="AlphaFoldDB" id="A0A2G9S6B8"/>
<dbReference type="PANTHER" id="PTHR19370">
    <property type="entry name" value="NADH-CYTOCHROME B5 REDUCTASE"/>
    <property type="match status" value="1"/>
</dbReference>
<sequence>KVKLIFFNKTEDDILWREQLEKLSSTDRRFEIQFVLSEPSESWTGCKGQISTSLLSESIQRSKEDSTILICICGPNGFVEQADRSLEDLGFSKKDIFVFRE</sequence>
<gene>
    <name evidence="6" type="ORF">AB205_0192690</name>
</gene>
<dbReference type="Proteomes" id="UP000228934">
    <property type="component" value="Unassembled WGS sequence"/>
</dbReference>